<name>A0AAE9HFT0_9CAUD</name>
<dbReference type="Proteomes" id="UP000830967">
    <property type="component" value="Segment"/>
</dbReference>
<evidence type="ECO:0000313" key="2">
    <source>
        <dbReference type="Proteomes" id="UP000830967"/>
    </source>
</evidence>
<dbReference type="EMBL" id="ON086804">
    <property type="protein sequence ID" value="UPU16141.1"/>
    <property type="molecule type" value="Genomic_DNA"/>
</dbReference>
<accession>A0AAE9HFT0</accession>
<proteinExistence type="predicted"/>
<keyword evidence="2" id="KW-1185">Reference proteome</keyword>
<evidence type="ECO:0000313" key="1">
    <source>
        <dbReference type="EMBL" id="UPU16141.1"/>
    </source>
</evidence>
<protein>
    <submittedName>
        <fullName evidence="1">Uncharacterized protein</fullName>
    </submittedName>
</protein>
<organism evidence="1 2">
    <name type="scientific">Escherichia phage ZCEC13</name>
    <dbReference type="NCBI Taxonomy" id="2935866"/>
    <lineage>
        <taxon>Viruses</taxon>
        <taxon>Duplodnaviria</taxon>
        <taxon>Heunggongvirae</taxon>
        <taxon>Uroviricota</taxon>
        <taxon>Caudoviricetes</taxon>
        <taxon>Jameshumphriesvirinae</taxon>
        <taxon>Zewailvirus</taxon>
        <taxon>Zewailvirus ZCEC13</taxon>
    </lineage>
</organism>
<reference evidence="1" key="1">
    <citation type="submission" date="2022-03" db="EMBL/GenBank/DDBJ databases">
        <authorList>
            <person name="Ragab S."/>
            <person name="Abdelmoteleb M."/>
            <person name="El-Shibiny A."/>
        </authorList>
    </citation>
    <scope>NUCLEOTIDE SEQUENCE</scope>
</reference>
<sequence length="95" mass="10814">MESGCSPASSCIPTVITRLLALTNLPSLSRMMPLAFCNSVMLTDIVCPRLSRHYHTALRQYPHTPLKVVRGTSSGYQKLFTFQYYTTYYPYTLIK</sequence>